<feature type="non-terminal residue" evidence="2">
    <location>
        <position position="169"/>
    </location>
</feature>
<keyword evidence="3" id="KW-1185">Reference proteome</keyword>
<protein>
    <submittedName>
        <fullName evidence="2">Uncharacterized protein</fullName>
    </submittedName>
</protein>
<dbReference type="AlphaFoldDB" id="A0A0B1RXL3"/>
<dbReference type="EMBL" id="KN612244">
    <property type="protein sequence ID" value="KHJ75947.1"/>
    <property type="molecule type" value="Genomic_DNA"/>
</dbReference>
<feature type="compositionally biased region" description="Basic and acidic residues" evidence="1">
    <location>
        <begin position="156"/>
        <end position="169"/>
    </location>
</feature>
<organism evidence="2 3">
    <name type="scientific">Oesophagostomum dentatum</name>
    <name type="common">Nodular worm</name>
    <dbReference type="NCBI Taxonomy" id="61180"/>
    <lineage>
        <taxon>Eukaryota</taxon>
        <taxon>Metazoa</taxon>
        <taxon>Ecdysozoa</taxon>
        <taxon>Nematoda</taxon>
        <taxon>Chromadorea</taxon>
        <taxon>Rhabditida</taxon>
        <taxon>Rhabditina</taxon>
        <taxon>Rhabditomorpha</taxon>
        <taxon>Strongyloidea</taxon>
        <taxon>Strongylidae</taxon>
        <taxon>Oesophagostomum</taxon>
    </lineage>
</organism>
<name>A0A0B1RXL3_OESDE</name>
<reference evidence="2 3" key="1">
    <citation type="submission" date="2014-03" db="EMBL/GenBank/DDBJ databases">
        <title>Draft genome of the hookworm Oesophagostomum dentatum.</title>
        <authorList>
            <person name="Mitreva M."/>
        </authorList>
    </citation>
    <scope>NUCLEOTIDE SEQUENCE [LARGE SCALE GENOMIC DNA]</scope>
    <source>
        <strain evidence="2 3">OD-Hann</strain>
    </source>
</reference>
<evidence type="ECO:0000313" key="2">
    <source>
        <dbReference type="EMBL" id="KHJ75947.1"/>
    </source>
</evidence>
<proteinExistence type="predicted"/>
<sequence>MRHSNGTTTFNITMLSGLQGYVALLMRHNKKGNVDYDKAIVCSFHHPRGIVAKVNYPEPIKIHEFIETTEPLGNTDSMHTQCSTSANIAMPSKSSFKLISGKWESELVLDEKLGVSVVPAVQNAKILSTNEMLSIPEPKRNPATRSSDEVDDDKATEDFVQKNQFENKF</sequence>
<dbReference type="OrthoDB" id="5846596at2759"/>
<gene>
    <name evidence="2" type="ORF">OESDEN_24434</name>
</gene>
<feature type="region of interest" description="Disordered" evidence="1">
    <location>
        <begin position="132"/>
        <end position="169"/>
    </location>
</feature>
<evidence type="ECO:0000256" key="1">
    <source>
        <dbReference type="SAM" id="MobiDB-lite"/>
    </source>
</evidence>
<accession>A0A0B1RXL3</accession>
<dbReference type="Proteomes" id="UP000053660">
    <property type="component" value="Unassembled WGS sequence"/>
</dbReference>
<evidence type="ECO:0000313" key="3">
    <source>
        <dbReference type="Proteomes" id="UP000053660"/>
    </source>
</evidence>